<feature type="transmembrane region" description="Helical" evidence="5">
    <location>
        <begin position="197"/>
        <end position="219"/>
    </location>
</feature>
<keyword evidence="2 5" id="KW-0812">Transmembrane</keyword>
<dbReference type="InterPro" id="IPR047817">
    <property type="entry name" value="ABC2_TM_bact-type"/>
</dbReference>
<comment type="subcellular location">
    <subcellularLocation>
        <location evidence="5">Cell membrane</location>
        <topology evidence="5">Multi-pass membrane protein</topology>
    </subcellularLocation>
    <subcellularLocation>
        <location evidence="1">Membrane</location>
        <topology evidence="1">Multi-pass membrane protein</topology>
    </subcellularLocation>
</comment>
<dbReference type="InterPro" id="IPR013525">
    <property type="entry name" value="ABC2_TM"/>
</dbReference>
<feature type="transmembrane region" description="Helical" evidence="5">
    <location>
        <begin position="247"/>
        <end position="266"/>
    </location>
</feature>
<feature type="transmembrane region" description="Helical" evidence="5">
    <location>
        <begin position="159"/>
        <end position="185"/>
    </location>
</feature>
<dbReference type="PROSITE" id="PS51012">
    <property type="entry name" value="ABC_TM2"/>
    <property type="match status" value="1"/>
</dbReference>
<name>A0ABW5A1I1_9BACL</name>
<organism evidence="7 8">
    <name type="scientific">Tumebacillus lipolyticus</name>
    <dbReference type="NCBI Taxonomy" id="1280370"/>
    <lineage>
        <taxon>Bacteria</taxon>
        <taxon>Bacillati</taxon>
        <taxon>Bacillota</taxon>
        <taxon>Bacilli</taxon>
        <taxon>Bacillales</taxon>
        <taxon>Alicyclobacillaceae</taxon>
        <taxon>Tumebacillus</taxon>
    </lineage>
</organism>
<keyword evidence="5" id="KW-1003">Cell membrane</keyword>
<dbReference type="InterPro" id="IPR000412">
    <property type="entry name" value="ABC_2_transport"/>
</dbReference>
<keyword evidence="5" id="KW-0813">Transport</keyword>
<evidence type="ECO:0000313" key="7">
    <source>
        <dbReference type="EMBL" id="MFD2172062.1"/>
    </source>
</evidence>
<keyword evidence="4 5" id="KW-0472">Membrane</keyword>
<feature type="transmembrane region" description="Helical" evidence="5">
    <location>
        <begin position="126"/>
        <end position="153"/>
    </location>
</feature>
<dbReference type="PANTHER" id="PTHR43229:SF3">
    <property type="entry name" value="ABC-TYPE MULTIDRUG TRANSPORT SYSTEM, PERMEASE COMPONENT"/>
    <property type="match status" value="1"/>
</dbReference>
<dbReference type="Pfam" id="PF01061">
    <property type="entry name" value="ABC2_membrane"/>
    <property type="match status" value="1"/>
</dbReference>
<evidence type="ECO:0000256" key="4">
    <source>
        <dbReference type="ARBA" id="ARBA00023136"/>
    </source>
</evidence>
<evidence type="ECO:0000256" key="2">
    <source>
        <dbReference type="ARBA" id="ARBA00022692"/>
    </source>
</evidence>
<dbReference type="PANTHER" id="PTHR43229">
    <property type="entry name" value="NODULATION PROTEIN J"/>
    <property type="match status" value="1"/>
</dbReference>
<evidence type="ECO:0000256" key="3">
    <source>
        <dbReference type="ARBA" id="ARBA00022989"/>
    </source>
</evidence>
<keyword evidence="3 5" id="KW-1133">Transmembrane helix</keyword>
<gene>
    <name evidence="7" type="ORF">ACFSOY_19025</name>
</gene>
<accession>A0ABW5A1I1</accession>
<feature type="transmembrane region" description="Helical" evidence="5">
    <location>
        <begin position="80"/>
        <end position="105"/>
    </location>
</feature>
<keyword evidence="8" id="KW-1185">Reference proteome</keyword>
<feature type="domain" description="ABC transmembrane type-2" evidence="6">
    <location>
        <begin position="48"/>
        <end position="272"/>
    </location>
</feature>
<dbReference type="PIRSF" id="PIRSF006648">
    <property type="entry name" value="DrrB"/>
    <property type="match status" value="1"/>
</dbReference>
<proteinExistence type="inferred from homology"/>
<dbReference type="InterPro" id="IPR051784">
    <property type="entry name" value="Nod_factor_ABC_transporter"/>
</dbReference>
<evidence type="ECO:0000313" key="8">
    <source>
        <dbReference type="Proteomes" id="UP001597343"/>
    </source>
</evidence>
<feature type="transmembrane region" description="Helical" evidence="5">
    <location>
        <begin position="50"/>
        <end position="68"/>
    </location>
</feature>
<comment type="caution">
    <text evidence="7">The sequence shown here is derived from an EMBL/GenBank/DDBJ whole genome shotgun (WGS) entry which is preliminary data.</text>
</comment>
<protein>
    <recommendedName>
        <fullName evidence="5">Transport permease protein</fullName>
    </recommendedName>
</protein>
<evidence type="ECO:0000256" key="1">
    <source>
        <dbReference type="ARBA" id="ARBA00004141"/>
    </source>
</evidence>
<evidence type="ECO:0000259" key="6">
    <source>
        <dbReference type="PROSITE" id="PS51012"/>
    </source>
</evidence>
<dbReference type="Proteomes" id="UP001597343">
    <property type="component" value="Unassembled WGS sequence"/>
</dbReference>
<dbReference type="EMBL" id="JBHUIO010000011">
    <property type="protein sequence ID" value="MFD2172062.1"/>
    <property type="molecule type" value="Genomic_DNA"/>
</dbReference>
<reference evidence="8" key="1">
    <citation type="journal article" date="2019" name="Int. J. Syst. Evol. Microbiol.">
        <title>The Global Catalogue of Microorganisms (GCM) 10K type strain sequencing project: providing services to taxonomists for standard genome sequencing and annotation.</title>
        <authorList>
            <consortium name="The Broad Institute Genomics Platform"/>
            <consortium name="The Broad Institute Genome Sequencing Center for Infectious Disease"/>
            <person name="Wu L."/>
            <person name="Ma J."/>
        </authorList>
    </citation>
    <scope>NUCLEOTIDE SEQUENCE [LARGE SCALE GENOMIC DNA]</scope>
    <source>
        <strain evidence="8">CGMCC 1.13574</strain>
    </source>
</reference>
<sequence length="274" mass="31319">MKATMMEAMEQQRVLPQSVIKREGIPAWKRKVSEVATMCWMQMLELRESWMWVVVLASIFPLTTLLFMKFLNPNPTPEYIVQAIAGNMIFAVILTGVNVMSQNIAWQKEQGHFTYYLSLPIHKLSFIIAVLFRGLLNTIPSVAVMAVLGALVYQVDFHYSWWLLPMFLLAIYVCSAFGTMIGFWAKNQQLANMMGQVLLMFLSFLSPVMVTLDQLPAFLQWISYLFPTTYIAEAARTLLLSGYDASVGWNLLILVGYALCFTVLITKKINWRTK</sequence>
<comment type="similarity">
    <text evidence="5">Belongs to the ABC-2 integral membrane protein family.</text>
</comment>
<dbReference type="RefSeq" id="WP_386049391.1">
    <property type="nucleotide sequence ID" value="NZ_JBHUIO010000011.1"/>
</dbReference>
<evidence type="ECO:0000256" key="5">
    <source>
        <dbReference type="RuleBase" id="RU361157"/>
    </source>
</evidence>